<proteinExistence type="predicted"/>
<name>A0ABP2YQ39_STASI</name>
<evidence type="ECO:0000313" key="2">
    <source>
        <dbReference type="EMBL" id="ERS92296.1"/>
    </source>
</evidence>
<accession>A0ABP2YQ39</accession>
<dbReference type="InterPro" id="IPR031690">
    <property type="entry name" value="DUF5079"/>
</dbReference>
<feature type="transmembrane region" description="Helical" evidence="1">
    <location>
        <begin position="85"/>
        <end position="104"/>
    </location>
</feature>
<comment type="caution">
    <text evidence="2">The sequence shown here is derived from an EMBL/GenBank/DDBJ whole genome shotgun (WGS) entry which is preliminary data.</text>
</comment>
<organism evidence="2 3">
    <name type="scientific">Staphylococcus simulans UMC-CNS-990</name>
    <dbReference type="NCBI Taxonomy" id="1405498"/>
    <lineage>
        <taxon>Bacteria</taxon>
        <taxon>Bacillati</taxon>
        <taxon>Bacillota</taxon>
        <taxon>Bacilli</taxon>
        <taxon>Bacillales</taxon>
        <taxon>Staphylococcaceae</taxon>
        <taxon>Staphylococcus</taxon>
    </lineage>
</organism>
<keyword evidence="1" id="KW-0812">Transmembrane</keyword>
<keyword evidence="1" id="KW-0472">Membrane</keyword>
<feature type="transmembrane region" description="Helical" evidence="1">
    <location>
        <begin position="157"/>
        <end position="176"/>
    </location>
</feature>
<feature type="transmembrane region" description="Helical" evidence="1">
    <location>
        <begin position="45"/>
        <end position="65"/>
    </location>
</feature>
<feature type="transmembrane region" description="Helical" evidence="1">
    <location>
        <begin position="110"/>
        <end position="137"/>
    </location>
</feature>
<evidence type="ECO:0000256" key="1">
    <source>
        <dbReference type="SAM" id="Phobius"/>
    </source>
</evidence>
<dbReference type="EMBL" id="AXDY01000017">
    <property type="protein sequence ID" value="ERS92296.1"/>
    <property type="molecule type" value="Genomic_DNA"/>
</dbReference>
<sequence length="227" mass="26490">MEDLYRKLRTPVSQIVALFALGFLLFSFVPYLYGGPKIAGLPNHLKIVTGIEILICLISLLPIFIKKQPKNYESFQKKLRISTGVCVLSFYNFTFVLYNAFYIIASHQGYNLYGIWIIGISAMVLSYFAHIGSILLFLRHPDKYKGKTRKERNNRKFIWIISVQLLSWIVYAQKIVEFILVPNVWDNSFLINVTNFTILSINATCIIIFNEYIKAEMEYRKKYDLKE</sequence>
<feature type="transmembrane region" description="Helical" evidence="1">
    <location>
        <begin position="12"/>
        <end position="33"/>
    </location>
</feature>
<dbReference type="Pfam" id="PF16882">
    <property type="entry name" value="DUF5079"/>
    <property type="match status" value="1"/>
</dbReference>
<keyword evidence="1" id="KW-1133">Transmembrane helix</keyword>
<evidence type="ECO:0000313" key="3">
    <source>
        <dbReference type="Proteomes" id="UP000017131"/>
    </source>
</evidence>
<gene>
    <name evidence="2" type="ORF">SSIM_13055</name>
</gene>
<protein>
    <recommendedName>
        <fullName evidence="4">DUF5079 family protein</fullName>
    </recommendedName>
</protein>
<dbReference type="Proteomes" id="UP000017131">
    <property type="component" value="Unassembled WGS sequence"/>
</dbReference>
<reference evidence="2 3" key="1">
    <citation type="journal article" date="2013" name="Genome Announc.">
        <title>Draft Genome Sequence of Staphylococcus simulans UMC-CNS-990, Isolated from a Case of Chronic Bovine Mastitis.</title>
        <authorList>
            <person name="Calcutt M.J."/>
            <person name="Foecking M.F."/>
            <person name="Hsieh H.Y."/>
            <person name="Perry J."/>
            <person name="Stewart G.C."/>
            <person name="Middleton J.R."/>
        </authorList>
    </citation>
    <scope>NUCLEOTIDE SEQUENCE [LARGE SCALE GENOMIC DNA]</scope>
    <source>
        <strain evidence="2 3">UMC-CNS-990</strain>
    </source>
</reference>
<feature type="transmembrane region" description="Helical" evidence="1">
    <location>
        <begin position="196"/>
        <end position="213"/>
    </location>
</feature>
<evidence type="ECO:0008006" key="4">
    <source>
        <dbReference type="Google" id="ProtNLM"/>
    </source>
</evidence>
<keyword evidence="3" id="KW-1185">Reference proteome</keyword>